<dbReference type="InterPro" id="IPR056682">
    <property type="entry name" value="DUF7780"/>
</dbReference>
<dbReference type="Pfam" id="PF25002">
    <property type="entry name" value="DUF7780"/>
    <property type="match status" value="1"/>
</dbReference>
<proteinExistence type="predicted"/>
<keyword evidence="3" id="KW-1185">Reference proteome</keyword>
<gene>
    <name evidence="2" type="ORF">V6N12_018853</name>
</gene>
<name>A0ABR2ASC1_9ROSI</name>
<comment type="caution">
    <text evidence="2">The sequence shown here is derived from an EMBL/GenBank/DDBJ whole genome shotgun (WGS) entry which is preliminary data.</text>
</comment>
<reference evidence="2 3" key="1">
    <citation type="journal article" date="2024" name="G3 (Bethesda)">
        <title>Genome assembly of Hibiscus sabdariffa L. provides insights into metabolisms of medicinal natural products.</title>
        <authorList>
            <person name="Kim T."/>
        </authorList>
    </citation>
    <scope>NUCLEOTIDE SEQUENCE [LARGE SCALE GENOMIC DNA]</scope>
    <source>
        <strain evidence="2">TK-2024</strain>
        <tissue evidence="2">Old leaves</tissue>
    </source>
</reference>
<sequence length="110" mass="11960">MGGARGIRRLSNAMLTEIVRGTMQHRKKSSISESGVLSQLVGNGHILKNVNLIKSTESIQEASSLMGLSPNSASDYSIIQRGNNNNHDLNSVIMKLICLIEVESSAYRDC</sequence>
<evidence type="ECO:0000313" key="3">
    <source>
        <dbReference type="Proteomes" id="UP001472677"/>
    </source>
</evidence>
<organism evidence="2 3">
    <name type="scientific">Hibiscus sabdariffa</name>
    <name type="common">roselle</name>
    <dbReference type="NCBI Taxonomy" id="183260"/>
    <lineage>
        <taxon>Eukaryota</taxon>
        <taxon>Viridiplantae</taxon>
        <taxon>Streptophyta</taxon>
        <taxon>Embryophyta</taxon>
        <taxon>Tracheophyta</taxon>
        <taxon>Spermatophyta</taxon>
        <taxon>Magnoliopsida</taxon>
        <taxon>eudicotyledons</taxon>
        <taxon>Gunneridae</taxon>
        <taxon>Pentapetalae</taxon>
        <taxon>rosids</taxon>
        <taxon>malvids</taxon>
        <taxon>Malvales</taxon>
        <taxon>Malvaceae</taxon>
        <taxon>Malvoideae</taxon>
        <taxon>Hibiscus</taxon>
    </lineage>
</organism>
<protein>
    <recommendedName>
        <fullName evidence="1">DUF7780 domain-containing protein</fullName>
    </recommendedName>
</protein>
<feature type="domain" description="DUF7780" evidence="1">
    <location>
        <begin position="1"/>
        <end position="58"/>
    </location>
</feature>
<evidence type="ECO:0000259" key="1">
    <source>
        <dbReference type="Pfam" id="PF25002"/>
    </source>
</evidence>
<dbReference type="PANTHER" id="PTHR34960:SF1">
    <property type="entry name" value="EMB|CAB68146.1-RELATED"/>
    <property type="match status" value="1"/>
</dbReference>
<dbReference type="Proteomes" id="UP001472677">
    <property type="component" value="Unassembled WGS sequence"/>
</dbReference>
<evidence type="ECO:0000313" key="2">
    <source>
        <dbReference type="EMBL" id="KAK8496964.1"/>
    </source>
</evidence>
<dbReference type="EMBL" id="JBBPBM010000336">
    <property type="protein sequence ID" value="KAK8496964.1"/>
    <property type="molecule type" value="Genomic_DNA"/>
</dbReference>
<accession>A0ABR2ASC1</accession>
<dbReference type="PANTHER" id="PTHR34960">
    <property type="entry name" value="EMB|CAB68146.1-RELATED"/>
    <property type="match status" value="1"/>
</dbReference>